<dbReference type="CDD" id="cd01911">
    <property type="entry name" value="proteasome_alpha"/>
    <property type="match status" value="1"/>
</dbReference>
<dbReference type="NCBIfam" id="NF003075">
    <property type="entry name" value="PRK03996.1"/>
    <property type="match status" value="1"/>
</dbReference>
<dbReference type="FunFam" id="3.60.20.10:FF:000004">
    <property type="entry name" value="Proteasome subunit alpha type-4"/>
    <property type="match status" value="1"/>
</dbReference>
<dbReference type="Gene3D" id="3.60.20.10">
    <property type="entry name" value="Glutamine Phosphoribosylpyrophosphate, subunit 1, domain 1"/>
    <property type="match status" value="1"/>
</dbReference>
<dbReference type="InterPro" id="IPR023332">
    <property type="entry name" value="Proteasome_alpha-type"/>
</dbReference>
<proteinExistence type="predicted"/>
<dbReference type="GO" id="GO:0005737">
    <property type="term" value="C:cytoplasm"/>
    <property type="evidence" value="ECO:0007669"/>
    <property type="project" value="UniProtKB-SubCell"/>
</dbReference>
<comment type="caution">
    <text evidence="5">The sequence shown here is derived from an EMBL/GenBank/DDBJ whole genome shotgun (WGS) entry which is preliminary data.</text>
</comment>
<dbReference type="InterPro" id="IPR050115">
    <property type="entry name" value="Proteasome_alpha"/>
</dbReference>
<dbReference type="SMART" id="SM00948">
    <property type="entry name" value="Proteasome_A_N"/>
    <property type="match status" value="1"/>
</dbReference>
<evidence type="ECO:0000256" key="2">
    <source>
        <dbReference type="ARBA" id="ARBA00022490"/>
    </source>
</evidence>
<sequence>MAITQFSPEGRLFQVEYAIEAVRRGTTAIVCKNKDSVVFAVEKKNSELQENVGSEKIFKIDEHIGVAIAGLTADARVLIDRARVQAQVNLLNYDEKISVKDCTLNICEYKQVFTQNAGVRPFGVSFLIAGIDTNGKPSLYLTDPSGAMWGYLSFAIGSGATEARVYLEEHYKEEISDEELKFLPLRALKDIMGDNLNTDTYDIAFILKEDKTFRLLNLDEKEELLNKL</sequence>
<comment type="subcellular location">
    <subcellularLocation>
        <location evidence="1">Cytoplasm</location>
    </subcellularLocation>
</comment>
<dbReference type="AlphaFoldDB" id="A0A0F9LAI6"/>
<evidence type="ECO:0000256" key="1">
    <source>
        <dbReference type="ARBA" id="ARBA00004496"/>
    </source>
</evidence>
<protein>
    <recommendedName>
        <fullName evidence="4">Proteasome alpha-type subunits domain-containing protein</fullName>
    </recommendedName>
</protein>
<dbReference type="InterPro" id="IPR029055">
    <property type="entry name" value="Ntn_hydrolases_N"/>
</dbReference>
<evidence type="ECO:0000256" key="3">
    <source>
        <dbReference type="ARBA" id="ARBA00022942"/>
    </source>
</evidence>
<dbReference type="EMBL" id="LAZR01006674">
    <property type="protein sequence ID" value="KKM90423.1"/>
    <property type="molecule type" value="Genomic_DNA"/>
</dbReference>
<dbReference type="GO" id="GO:0006511">
    <property type="term" value="P:ubiquitin-dependent protein catabolic process"/>
    <property type="evidence" value="ECO:0007669"/>
    <property type="project" value="InterPro"/>
</dbReference>
<keyword evidence="2" id="KW-0963">Cytoplasm</keyword>
<dbReference type="PROSITE" id="PS51475">
    <property type="entry name" value="PROTEASOME_ALPHA_2"/>
    <property type="match status" value="1"/>
</dbReference>
<dbReference type="Pfam" id="PF00227">
    <property type="entry name" value="Proteasome"/>
    <property type="match status" value="1"/>
</dbReference>
<feature type="domain" description="Proteasome alpha-type subunits" evidence="4">
    <location>
        <begin position="1"/>
        <end position="21"/>
    </location>
</feature>
<dbReference type="InterPro" id="IPR000426">
    <property type="entry name" value="Proteasome_asu_N"/>
</dbReference>
<gene>
    <name evidence="5" type="ORF">LCGC14_1238820</name>
</gene>
<dbReference type="InterPro" id="IPR001353">
    <property type="entry name" value="Proteasome_sua/b"/>
</dbReference>
<dbReference type="SUPFAM" id="SSF56235">
    <property type="entry name" value="N-terminal nucleophile aminohydrolases (Ntn hydrolases)"/>
    <property type="match status" value="1"/>
</dbReference>
<reference evidence="5" key="1">
    <citation type="journal article" date="2015" name="Nature">
        <title>Complex archaea that bridge the gap between prokaryotes and eukaryotes.</title>
        <authorList>
            <person name="Spang A."/>
            <person name="Saw J.H."/>
            <person name="Jorgensen S.L."/>
            <person name="Zaremba-Niedzwiedzka K."/>
            <person name="Martijn J."/>
            <person name="Lind A.E."/>
            <person name="van Eijk R."/>
            <person name="Schleper C."/>
            <person name="Guy L."/>
            <person name="Ettema T.J."/>
        </authorList>
    </citation>
    <scope>NUCLEOTIDE SEQUENCE</scope>
</reference>
<dbReference type="GO" id="GO:0019773">
    <property type="term" value="C:proteasome core complex, alpha-subunit complex"/>
    <property type="evidence" value="ECO:0007669"/>
    <property type="project" value="InterPro"/>
</dbReference>
<evidence type="ECO:0000259" key="4">
    <source>
        <dbReference type="SMART" id="SM00948"/>
    </source>
</evidence>
<name>A0A0F9LAI6_9ZZZZ</name>
<keyword evidence="3" id="KW-0647">Proteasome</keyword>
<organism evidence="5">
    <name type="scientific">marine sediment metagenome</name>
    <dbReference type="NCBI Taxonomy" id="412755"/>
    <lineage>
        <taxon>unclassified sequences</taxon>
        <taxon>metagenomes</taxon>
        <taxon>ecological metagenomes</taxon>
    </lineage>
</organism>
<dbReference type="PANTHER" id="PTHR11599">
    <property type="entry name" value="PROTEASOME SUBUNIT ALPHA/BETA"/>
    <property type="match status" value="1"/>
</dbReference>
<evidence type="ECO:0000313" key="5">
    <source>
        <dbReference type="EMBL" id="KKM90423.1"/>
    </source>
</evidence>
<dbReference type="Pfam" id="PF10584">
    <property type="entry name" value="Proteasome_A_N"/>
    <property type="match status" value="1"/>
</dbReference>
<accession>A0A0F9LAI6</accession>